<gene>
    <name evidence="2" type="ORF">AVEN_97748_1</name>
</gene>
<dbReference type="Proteomes" id="UP000499080">
    <property type="component" value="Unassembled WGS sequence"/>
</dbReference>
<dbReference type="EMBL" id="BGPR01000496">
    <property type="protein sequence ID" value="GBM23337.1"/>
    <property type="molecule type" value="Genomic_DNA"/>
</dbReference>
<accession>A0A4Y2E3S8</accession>
<feature type="compositionally biased region" description="Polar residues" evidence="1">
    <location>
        <begin position="92"/>
        <end position="102"/>
    </location>
</feature>
<keyword evidence="3" id="KW-1185">Reference proteome</keyword>
<protein>
    <submittedName>
        <fullName evidence="2">Uncharacterized protein</fullName>
    </submittedName>
</protein>
<comment type="caution">
    <text evidence="2">The sequence shown here is derived from an EMBL/GenBank/DDBJ whole genome shotgun (WGS) entry which is preliminary data.</text>
</comment>
<dbReference type="AlphaFoldDB" id="A0A4Y2E3S8"/>
<sequence length="125" mass="14208">MFDTSKVFRFTVTGSQNLSVETSIIHTLIVVGVYEANSRITSSKAVIASSFSSQRYVYKDEIRISEYEHPGPRRHTTSCFRVRQPTDRSHKGNSNSQGTPDLSTPKRFRCLNGEHIVRCKERGLK</sequence>
<reference evidence="2 3" key="1">
    <citation type="journal article" date="2019" name="Sci. Rep.">
        <title>Orb-weaving spider Araneus ventricosus genome elucidates the spidroin gene catalogue.</title>
        <authorList>
            <person name="Kono N."/>
            <person name="Nakamura H."/>
            <person name="Ohtoshi R."/>
            <person name="Moran D.A.P."/>
            <person name="Shinohara A."/>
            <person name="Yoshida Y."/>
            <person name="Fujiwara M."/>
            <person name="Mori M."/>
            <person name="Tomita M."/>
            <person name="Arakawa K."/>
        </authorList>
    </citation>
    <scope>NUCLEOTIDE SEQUENCE [LARGE SCALE GENOMIC DNA]</scope>
</reference>
<organism evidence="2 3">
    <name type="scientific">Araneus ventricosus</name>
    <name type="common">Orbweaver spider</name>
    <name type="synonym">Epeira ventricosa</name>
    <dbReference type="NCBI Taxonomy" id="182803"/>
    <lineage>
        <taxon>Eukaryota</taxon>
        <taxon>Metazoa</taxon>
        <taxon>Ecdysozoa</taxon>
        <taxon>Arthropoda</taxon>
        <taxon>Chelicerata</taxon>
        <taxon>Arachnida</taxon>
        <taxon>Araneae</taxon>
        <taxon>Araneomorphae</taxon>
        <taxon>Entelegynae</taxon>
        <taxon>Araneoidea</taxon>
        <taxon>Araneidae</taxon>
        <taxon>Araneus</taxon>
    </lineage>
</organism>
<proteinExistence type="predicted"/>
<evidence type="ECO:0000313" key="2">
    <source>
        <dbReference type="EMBL" id="GBM23337.1"/>
    </source>
</evidence>
<feature type="region of interest" description="Disordered" evidence="1">
    <location>
        <begin position="67"/>
        <end position="107"/>
    </location>
</feature>
<name>A0A4Y2E3S8_ARAVE</name>
<evidence type="ECO:0000256" key="1">
    <source>
        <dbReference type="SAM" id="MobiDB-lite"/>
    </source>
</evidence>
<evidence type="ECO:0000313" key="3">
    <source>
        <dbReference type="Proteomes" id="UP000499080"/>
    </source>
</evidence>